<evidence type="ECO:0000256" key="1">
    <source>
        <dbReference type="SAM" id="Phobius"/>
    </source>
</evidence>
<keyword evidence="1" id="KW-0472">Membrane</keyword>
<evidence type="ECO:0000313" key="3">
    <source>
        <dbReference type="EMBL" id="CAK8987184.1"/>
    </source>
</evidence>
<feature type="domain" description="ShKT" evidence="2">
    <location>
        <begin position="745"/>
        <end position="790"/>
    </location>
</feature>
<organism evidence="3 4">
    <name type="scientific">Durusdinium trenchii</name>
    <dbReference type="NCBI Taxonomy" id="1381693"/>
    <lineage>
        <taxon>Eukaryota</taxon>
        <taxon>Sar</taxon>
        <taxon>Alveolata</taxon>
        <taxon>Dinophyceae</taxon>
        <taxon>Suessiales</taxon>
        <taxon>Symbiodiniaceae</taxon>
        <taxon>Durusdinium</taxon>
    </lineage>
</organism>
<keyword evidence="1" id="KW-0812">Transmembrane</keyword>
<evidence type="ECO:0000313" key="4">
    <source>
        <dbReference type="Proteomes" id="UP001642484"/>
    </source>
</evidence>
<dbReference type="EMBL" id="CAXAMN010000226">
    <property type="protein sequence ID" value="CAK8987184.1"/>
    <property type="molecule type" value="Genomic_DNA"/>
</dbReference>
<feature type="transmembrane region" description="Helical" evidence="1">
    <location>
        <begin position="231"/>
        <end position="254"/>
    </location>
</feature>
<comment type="caution">
    <text evidence="3">The sequence shown here is derived from an EMBL/GenBank/DDBJ whole genome shotgun (WGS) entry which is preliminary data.</text>
</comment>
<feature type="transmembrane region" description="Helical" evidence="1">
    <location>
        <begin position="134"/>
        <end position="158"/>
    </location>
</feature>
<reference evidence="3 4" key="1">
    <citation type="submission" date="2024-02" db="EMBL/GenBank/DDBJ databases">
        <authorList>
            <person name="Chen Y."/>
            <person name="Shah S."/>
            <person name="Dougan E. K."/>
            <person name="Thang M."/>
            <person name="Chan C."/>
        </authorList>
    </citation>
    <scope>NUCLEOTIDE SEQUENCE [LARGE SCALE GENOMIC DNA]</scope>
</reference>
<sequence>MSAVKLEKKVAALERRLQNEMRFMVQPLAQKIDHIEEKLRRLDDILPGKLALAEQPEPMERAEAEPAEKPGGYLVPGTVPVVPTVVHPEGVGFAKWKEEVNDLEGEGAIDEEPIPFAETVWNLSLVLGHSRAGWLDLTIACLLTVLGTLMQVFFIAVITTESFLGESMEEQVEAARHWRAGSAHDVKYMDLALTSLVSRVCNADGALILSTGQAELIEEINQFLGIDAGDFQLAMVPPGIVLCTLCIMLWCVVLSGELRAIGISIVAAAQIPRSGTTVVRNGSFLSISYLRFSVYLLFRLARTAVAISLMYAGTQWLARTTNITDLILNAVALEAILQIDEMIFTMLFPKRVQAAIYELEPVKVRFTRRWGQLESCLVGCLFVVVVLAPFISWVLPLADSMLAVKSEYCDGNRDFVVSLNQDMQMYMGFRSVPLESDNVSDSTLGQVAVAEHSKGSLSNGSARYISFSLDLDSFELSRVRSMKEAAEQFAFCLDYDQWAVKGPTLLENYGSYFRSAAFHLGRSEATSCSELSQWCNVLDARLLRLVCPRTCGCADPRALPWYKVPSQGCPQACRDEANAIAGNLECKDANTTENWHDFWDLYPTVMSSLVGVDMLSTPSGQKILALIHMMKSIGCLGIFILGSRDPISQADWCEGSERYFAPLALVCPDTCGCLSESRPAYCPASCRGCGDAPNFPPSSAATNCEEAKLLGICSIPTEAEQLCAETCGLCNGTNSSNMSNTSAAPCFDGDVPGAFGFNCSTLQVNGWCPMLIAFNSPASKVCSKTCGLCT</sequence>
<name>A0ABP0HDF8_9DINO</name>
<evidence type="ECO:0000259" key="2">
    <source>
        <dbReference type="SMART" id="SM00254"/>
    </source>
</evidence>
<keyword evidence="4" id="KW-1185">Reference proteome</keyword>
<dbReference type="SMART" id="SM00254">
    <property type="entry name" value="ShKT"/>
    <property type="match status" value="2"/>
</dbReference>
<feature type="transmembrane region" description="Helical" evidence="1">
    <location>
        <begin position="375"/>
        <end position="395"/>
    </location>
</feature>
<keyword evidence="1" id="KW-1133">Transmembrane helix</keyword>
<accession>A0ABP0HDF8</accession>
<gene>
    <name evidence="3" type="ORF">CCMP2556_LOCUS785</name>
</gene>
<dbReference type="Proteomes" id="UP001642484">
    <property type="component" value="Unassembled WGS sequence"/>
</dbReference>
<dbReference type="InterPro" id="IPR003582">
    <property type="entry name" value="ShKT_dom"/>
</dbReference>
<protein>
    <recommendedName>
        <fullName evidence="2">ShKT domain-containing protein</fullName>
    </recommendedName>
</protein>
<feature type="domain" description="ShKT" evidence="2">
    <location>
        <begin position="688"/>
        <end position="731"/>
    </location>
</feature>
<proteinExistence type="predicted"/>